<organism evidence="1 2">
    <name type="scientific">Cronartium quercuum f. sp. fusiforme G11</name>
    <dbReference type="NCBI Taxonomy" id="708437"/>
    <lineage>
        <taxon>Eukaryota</taxon>
        <taxon>Fungi</taxon>
        <taxon>Dikarya</taxon>
        <taxon>Basidiomycota</taxon>
        <taxon>Pucciniomycotina</taxon>
        <taxon>Pucciniomycetes</taxon>
        <taxon>Pucciniales</taxon>
        <taxon>Coleosporiaceae</taxon>
        <taxon>Cronartium</taxon>
    </lineage>
</organism>
<keyword evidence="2" id="KW-1185">Reference proteome</keyword>
<sequence>MASRAEAKWILANRNAWLEMADPDFLTLVAVQLVILHLVPVLSNMEAESCECLKTGSDIFKDCDTLSFHWLGNPVELNKEHGSIVLNVTNKELACKLEKGGLFYNYKYLHGGKYNKPSVTQCFRCLEVGHIAALCKAMKPTCVRLHGLKNCAVTCKTPFCVRCVKRDKNQNHDSDINTDNPSYAHSAYSAQCPLKSTTKSAMSKTVPCSMTDTHIIPESC</sequence>
<dbReference type="EMBL" id="MU167245">
    <property type="protein sequence ID" value="KAG0147675.1"/>
    <property type="molecule type" value="Genomic_DNA"/>
</dbReference>
<protein>
    <recommendedName>
        <fullName evidence="3">CCHC-type domain-containing protein</fullName>
    </recommendedName>
</protein>
<gene>
    <name evidence="1" type="ORF">CROQUDRAFT_42461</name>
</gene>
<reference evidence="1" key="1">
    <citation type="submission" date="2013-11" db="EMBL/GenBank/DDBJ databases">
        <title>Genome sequence of the fusiform rust pathogen reveals effectors for host alternation and coevolution with pine.</title>
        <authorList>
            <consortium name="DOE Joint Genome Institute"/>
            <person name="Smith K."/>
            <person name="Pendleton A."/>
            <person name="Kubisiak T."/>
            <person name="Anderson C."/>
            <person name="Salamov A."/>
            <person name="Aerts A."/>
            <person name="Riley R."/>
            <person name="Clum A."/>
            <person name="Lindquist E."/>
            <person name="Ence D."/>
            <person name="Campbell M."/>
            <person name="Kronenberg Z."/>
            <person name="Feau N."/>
            <person name="Dhillon B."/>
            <person name="Hamelin R."/>
            <person name="Burleigh J."/>
            <person name="Smith J."/>
            <person name="Yandell M."/>
            <person name="Nelson C."/>
            <person name="Grigoriev I."/>
            <person name="Davis J."/>
        </authorList>
    </citation>
    <scope>NUCLEOTIDE SEQUENCE</scope>
    <source>
        <strain evidence="1">G11</strain>
    </source>
</reference>
<evidence type="ECO:0008006" key="3">
    <source>
        <dbReference type="Google" id="ProtNLM"/>
    </source>
</evidence>
<dbReference type="AlphaFoldDB" id="A0A9P6NIN5"/>
<evidence type="ECO:0000313" key="1">
    <source>
        <dbReference type="EMBL" id="KAG0147675.1"/>
    </source>
</evidence>
<dbReference type="Proteomes" id="UP000886653">
    <property type="component" value="Unassembled WGS sequence"/>
</dbReference>
<name>A0A9P6NIN5_9BASI</name>
<evidence type="ECO:0000313" key="2">
    <source>
        <dbReference type="Proteomes" id="UP000886653"/>
    </source>
</evidence>
<comment type="caution">
    <text evidence="1">The sequence shown here is derived from an EMBL/GenBank/DDBJ whole genome shotgun (WGS) entry which is preliminary data.</text>
</comment>
<proteinExistence type="predicted"/>
<accession>A0A9P6NIN5</accession>
<dbReference type="OrthoDB" id="2506424at2759"/>